<dbReference type="PANTHER" id="PTHR15840">
    <property type="entry name" value="CGI-121 FAMILY MEMBER"/>
    <property type="match status" value="1"/>
</dbReference>
<proteinExistence type="inferred from homology"/>
<reference evidence="7" key="1">
    <citation type="submission" date="2022-11" db="UniProtKB">
        <authorList>
            <consortium name="WormBaseParasite"/>
        </authorList>
    </citation>
    <scope>IDENTIFICATION</scope>
</reference>
<dbReference type="InterPro" id="IPR013926">
    <property type="entry name" value="CGI121/TPRKB"/>
</dbReference>
<name>A0A915ART2_PARUN</name>
<accession>A0A915ART2</accession>
<dbReference type="AlphaFoldDB" id="A0A915ART2"/>
<evidence type="ECO:0000256" key="4">
    <source>
        <dbReference type="ARBA" id="ARBA00023242"/>
    </source>
</evidence>
<dbReference type="PANTHER" id="PTHR15840:SF10">
    <property type="entry name" value="EKC_KEOPS COMPLEX SUBUNIT TPRKB"/>
    <property type="match status" value="1"/>
</dbReference>
<comment type="similarity">
    <text evidence="2 5">Belongs to the CGI121/TPRKB family.</text>
</comment>
<dbReference type="GO" id="GO:0000408">
    <property type="term" value="C:EKC/KEOPS complex"/>
    <property type="evidence" value="ECO:0007669"/>
    <property type="project" value="TreeGrafter"/>
</dbReference>
<dbReference type="Proteomes" id="UP000887569">
    <property type="component" value="Unplaced"/>
</dbReference>
<evidence type="ECO:0000313" key="7">
    <source>
        <dbReference type="WBParaSite" id="PgR011_g196_t03"/>
    </source>
</evidence>
<dbReference type="GO" id="GO:0005829">
    <property type="term" value="C:cytosol"/>
    <property type="evidence" value="ECO:0007669"/>
    <property type="project" value="TreeGrafter"/>
</dbReference>
<keyword evidence="4 5" id="KW-0539">Nucleus</keyword>
<sequence length="198" mass="22492">PLMFPFDCILRRKRMKFGASRLFQLQPDPYDVSQRRLFRACIFRDVKNAIELREALRGGTIDAAFIRAELVLETFILLAAANRAVHQAAHNRLSTRSLHAELIYSLSPSRNISDSLITFGIAETSRDLLVGIFDDESGEKMVEIAKKIDGRPASLDELSVIADYSLIKKVYHVTEPEFNEETISDEIITRIVTKDYMA</sequence>
<evidence type="ECO:0000256" key="1">
    <source>
        <dbReference type="ARBA" id="ARBA00004123"/>
    </source>
</evidence>
<dbReference type="Gene3D" id="3.30.2380.10">
    <property type="entry name" value="CGI121/TPRKB"/>
    <property type="match status" value="1"/>
</dbReference>
<dbReference type="GO" id="GO:0002949">
    <property type="term" value="P:tRNA threonylcarbamoyladenosine modification"/>
    <property type="evidence" value="ECO:0007669"/>
    <property type="project" value="TreeGrafter"/>
</dbReference>
<keyword evidence="3" id="KW-0819">tRNA processing</keyword>
<dbReference type="Pfam" id="PF08617">
    <property type="entry name" value="CGI-121"/>
    <property type="match status" value="1"/>
</dbReference>
<dbReference type="GO" id="GO:0005634">
    <property type="term" value="C:nucleus"/>
    <property type="evidence" value="ECO:0007669"/>
    <property type="project" value="UniProtKB-SubCell"/>
</dbReference>
<evidence type="ECO:0000256" key="3">
    <source>
        <dbReference type="ARBA" id="ARBA00022694"/>
    </source>
</evidence>
<keyword evidence="6" id="KW-1185">Reference proteome</keyword>
<evidence type="ECO:0000313" key="6">
    <source>
        <dbReference type="Proteomes" id="UP000887569"/>
    </source>
</evidence>
<evidence type="ECO:0000256" key="2">
    <source>
        <dbReference type="ARBA" id="ARBA00005546"/>
    </source>
</evidence>
<dbReference type="WBParaSite" id="PgR011_g196_t03">
    <property type="protein sequence ID" value="PgR011_g196_t03"/>
    <property type="gene ID" value="PgR011_g196"/>
</dbReference>
<dbReference type="SUPFAM" id="SSF143870">
    <property type="entry name" value="PF0523-like"/>
    <property type="match status" value="1"/>
</dbReference>
<evidence type="ECO:0000256" key="5">
    <source>
        <dbReference type="RuleBase" id="RU004398"/>
    </source>
</evidence>
<protein>
    <submittedName>
        <fullName evidence="7">TP53RK-binding protein</fullName>
    </submittedName>
</protein>
<comment type="subcellular location">
    <subcellularLocation>
        <location evidence="1">Nucleus</location>
    </subcellularLocation>
</comment>
<organism evidence="6 7">
    <name type="scientific">Parascaris univalens</name>
    <name type="common">Nematode worm</name>
    <dbReference type="NCBI Taxonomy" id="6257"/>
    <lineage>
        <taxon>Eukaryota</taxon>
        <taxon>Metazoa</taxon>
        <taxon>Ecdysozoa</taxon>
        <taxon>Nematoda</taxon>
        <taxon>Chromadorea</taxon>
        <taxon>Rhabditida</taxon>
        <taxon>Spirurina</taxon>
        <taxon>Ascaridomorpha</taxon>
        <taxon>Ascaridoidea</taxon>
        <taxon>Ascarididae</taxon>
        <taxon>Parascaris</taxon>
    </lineage>
</organism>
<dbReference type="InterPro" id="IPR036504">
    <property type="entry name" value="CGI121/TPRKB_sf"/>
</dbReference>